<evidence type="ECO:0000313" key="3">
    <source>
        <dbReference type="EMBL" id="WDI01598.1"/>
    </source>
</evidence>
<dbReference type="EMBL" id="CP118108">
    <property type="protein sequence ID" value="WDI01598.1"/>
    <property type="molecule type" value="Genomic_DNA"/>
</dbReference>
<dbReference type="Proteomes" id="UP001220962">
    <property type="component" value="Chromosome"/>
</dbReference>
<dbReference type="EMBL" id="CP118101">
    <property type="protein sequence ID" value="WDH81869.1"/>
    <property type="molecule type" value="Genomic_DNA"/>
</dbReference>
<proteinExistence type="predicted"/>
<protein>
    <submittedName>
        <fullName evidence="2">Glycosyltransferase family 4 protein</fullName>
    </submittedName>
</protein>
<dbReference type="InterPro" id="IPR001296">
    <property type="entry name" value="Glyco_trans_1"/>
</dbReference>
<evidence type="ECO:0000313" key="5">
    <source>
        <dbReference type="Proteomes" id="UP001221519"/>
    </source>
</evidence>
<name>A0AAX3MZS3_9BACL</name>
<dbReference type="AlphaFoldDB" id="A0AAX3MZS3"/>
<evidence type="ECO:0000313" key="4">
    <source>
        <dbReference type="Proteomes" id="UP001220962"/>
    </source>
</evidence>
<sequence length="356" mass="40149">MKVLFTFFIPSGGVETLNRLRCSVLNQHGIEAHTLYLKPGTGMQNNTGTVFITNHDNEIKSLLDQQQYDAIIVTSDINMVERLRLVLDYRGRIIYEAQGLGTREAAIETICTAMPYLQAHANAVLIPPTAHLQQLFAEICPFMHRFIIPNMLDTTTFTPIDTDIPPYPAIMWIGRLEHNKNWREFLHISHRIIQHKPNAKIWVFHDPTLAVPTDEQQFYETLKALDLEDKIGIFSNIPNSMMPQYYSMAARSGGIMLSTSIMEGFGYAVAEAISCGVPVLSSDSDGVRAFITHNQTGKFYSLGNIEQAAAEAIELMDNLALREHIRRAGREHLVNHFSGSTYAVSFRQMMNALSIY</sequence>
<dbReference type="PANTHER" id="PTHR45947:SF3">
    <property type="entry name" value="SULFOQUINOVOSYL TRANSFERASE SQD2"/>
    <property type="match status" value="1"/>
</dbReference>
<dbReference type="SUPFAM" id="SSF53756">
    <property type="entry name" value="UDP-Glycosyltransferase/glycogen phosphorylase"/>
    <property type="match status" value="1"/>
</dbReference>
<dbReference type="GO" id="GO:0016757">
    <property type="term" value="F:glycosyltransferase activity"/>
    <property type="evidence" value="ECO:0007669"/>
    <property type="project" value="InterPro"/>
</dbReference>
<dbReference type="Proteomes" id="UP001221519">
    <property type="component" value="Chromosome"/>
</dbReference>
<dbReference type="CDD" id="cd03801">
    <property type="entry name" value="GT4_PimA-like"/>
    <property type="match status" value="1"/>
</dbReference>
<evidence type="ECO:0000313" key="2">
    <source>
        <dbReference type="EMBL" id="WDH81869.1"/>
    </source>
</evidence>
<dbReference type="RefSeq" id="WP_081872727.1">
    <property type="nucleotide sequence ID" value="NZ_CP118101.1"/>
</dbReference>
<keyword evidence="5" id="KW-1185">Reference proteome</keyword>
<gene>
    <name evidence="2" type="ORF">PUW23_20595</name>
    <name evidence="3" type="ORF">PUW25_20485</name>
</gene>
<dbReference type="Gene3D" id="3.40.50.2000">
    <property type="entry name" value="Glycogen Phosphorylase B"/>
    <property type="match status" value="1"/>
</dbReference>
<reference evidence="2 5" key="1">
    <citation type="submission" date="2023-02" db="EMBL/GenBank/DDBJ databases">
        <title>Pathogen: clinical or host-associated sample.</title>
        <authorList>
            <person name="Hergert J."/>
            <person name="Casey R."/>
            <person name="Wagner J."/>
            <person name="Young E.L."/>
            <person name="Oakeson K.F."/>
        </authorList>
    </citation>
    <scope>NUCLEOTIDE SEQUENCE</scope>
    <source>
        <strain evidence="3 5">2022CK-00829</strain>
        <strain evidence="2">2022CK-00830</strain>
    </source>
</reference>
<organism evidence="2 4">
    <name type="scientific">Paenibacillus urinalis</name>
    <dbReference type="NCBI Taxonomy" id="521520"/>
    <lineage>
        <taxon>Bacteria</taxon>
        <taxon>Bacillati</taxon>
        <taxon>Bacillota</taxon>
        <taxon>Bacilli</taxon>
        <taxon>Bacillales</taxon>
        <taxon>Paenibacillaceae</taxon>
        <taxon>Paenibacillus</taxon>
    </lineage>
</organism>
<dbReference type="Pfam" id="PF00534">
    <property type="entry name" value="Glycos_transf_1"/>
    <property type="match status" value="1"/>
</dbReference>
<dbReference type="InterPro" id="IPR050194">
    <property type="entry name" value="Glycosyltransferase_grp1"/>
</dbReference>
<feature type="domain" description="Glycosyl transferase family 1" evidence="1">
    <location>
        <begin position="169"/>
        <end position="331"/>
    </location>
</feature>
<accession>A0AAX3MZS3</accession>
<evidence type="ECO:0000259" key="1">
    <source>
        <dbReference type="Pfam" id="PF00534"/>
    </source>
</evidence>
<dbReference type="PANTHER" id="PTHR45947">
    <property type="entry name" value="SULFOQUINOVOSYL TRANSFERASE SQD2"/>
    <property type="match status" value="1"/>
</dbReference>